<reference evidence="9" key="1">
    <citation type="submission" date="2022-03" db="EMBL/GenBank/DDBJ databases">
        <authorList>
            <person name="Sayadi A."/>
        </authorList>
    </citation>
    <scope>NUCLEOTIDE SEQUENCE</scope>
</reference>
<evidence type="ECO:0000256" key="3">
    <source>
        <dbReference type="ARBA" id="ARBA00022692"/>
    </source>
</evidence>
<dbReference type="GO" id="GO:0098552">
    <property type="term" value="C:side of membrane"/>
    <property type="evidence" value="ECO:0007669"/>
    <property type="project" value="UniProtKB-KW"/>
</dbReference>
<dbReference type="PANTHER" id="PTHR33562:SF18">
    <property type="entry name" value="BOUDIN-RELATED"/>
    <property type="match status" value="1"/>
</dbReference>
<dbReference type="AlphaFoldDB" id="A0A9P0LY40"/>
<keyword evidence="2" id="KW-0325">Glycoprotein</keyword>
<evidence type="ECO:0000256" key="8">
    <source>
        <dbReference type="SAM" id="SignalP"/>
    </source>
</evidence>
<comment type="subcellular location">
    <subcellularLocation>
        <location evidence="1">Membrane</location>
        <topology evidence="1">Lipid-anchor</topology>
        <topology evidence="1">GPI-anchor</topology>
    </subcellularLocation>
</comment>
<gene>
    <name evidence="9" type="ORF">ACAOBT_LOCUS25868</name>
</gene>
<evidence type="ECO:0000313" key="9">
    <source>
        <dbReference type="EMBL" id="CAH2000903.1"/>
    </source>
</evidence>
<organism evidence="9 10">
    <name type="scientific">Acanthoscelides obtectus</name>
    <name type="common">Bean weevil</name>
    <name type="synonym">Bruchus obtectus</name>
    <dbReference type="NCBI Taxonomy" id="200917"/>
    <lineage>
        <taxon>Eukaryota</taxon>
        <taxon>Metazoa</taxon>
        <taxon>Ecdysozoa</taxon>
        <taxon>Arthropoda</taxon>
        <taxon>Hexapoda</taxon>
        <taxon>Insecta</taxon>
        <taxon>Pterygota</taxon>
        <taxon>Neoptera</taxon>
        <taxon>Endopterygota</taxon>
        <taxon>Coleoptera</taxon>
        <taxon>Polyphaga</taxon>
        <taxon>Cucujiformia</taxon>
        <taxon>Chrysomeloidea</taxon>
        <taxon>Chrysomelidae</taxon>
        <taxon>Bruchinae</taxon>
        <taxon>Bruchini</taxon>
        <taxon>Acanthoscelides</taxon>
    </lineage>
</organism>
<dbReference type="EMBL" id="CAKOFQ010007428">
    <property type="protein sequence ID" value="CAH2000903.1"/>
    <property type="molecule type" value="Genomic_DNA"/>
</dbReference>
<evidence type="ECO:0000256" key="4">
    <source>
        <dbReference type="ARBA" id="ARBA00022729"/>
    </source>
</evidence>
<keyword evidence="10" id="KW-1185">Reference proteome</keyword>
<dbReference type="InterPro" id="IPR050975">
    <property type="entry name" value="Sleep_regulator"/>
</dbReference>
<name>A0A9P0LY40_ACAOB</name>
<keyword evidence="6" id="KW-0472">Membrane</keyword>
<evidence type="ECO:0000256" key="2">
    <source>
        <dbReference type="ARBA" id="ARBA00022622"/>
    </source>
</evidence>
<accession>A0A9P0LY40</accession>
<evidence type="ECO:0008006" key="11">
    <source>
        <dbReference type="Google" id="ProtNLM"/>
    </source>
</evidence>
<comment type="caution">
    <text evidence="9">The sequence shown here is derived from an EMBL/GenBank/DDBJ whole genome shotgun (WGS) entry which is preliminary data.</text>
</comment>
<evidence type="ECO:0000313" key="10">
    <source>
        <dbReference type="Proteomes" id="UP001152888"/>
    </source>
</evidence>
<keyword evidence="5" id="KW-1133">Transmembrane helix</keyword>
<dbReference type="Proteomes" id="UP001152888">
    <property type="component" value="Unassembled WGS sequence"/>
</dbReference>
<feature type="signal peptide" evidence="8">
    <location>
        <begin position="1"/>
        <end position="22"/>
    </location>
</feature>
<evidence type="ECO:0000256" key="7">
    <source>
        <dbReference type="ARBA" id="ARBA00023288"/>
    </source>
</evidence>
<sequence>MEYPRIWLILSIGISAIVAINAVKCFDCVAQAVRGDKCGERQNRSTSYYFDCATLTPESGDNYSCARLEYKQDGLHKITRSCLINNGDLTCNKLRKISQVKLYSCAICDMDFCNGV</sequence>
<evidence type="ECO:0000256" key="5">
    <source>
        <dbReference type="ARBA" id="ARBA00022989"/>
    </source>
</evidence>
<protein>
    <recommendedName>
        <fullName evidence="11">Protein sleepless</fullName>
    </recommendedName>
</protein>
<evidence type="ECO:0000256" key="1">
    <source>
        <dbReference type="ARBA" id="ARBA00004589"/>
    </source>
</evidence>
<keyword evidence="4 8" id="KW-0732">Signal</keyword>
<keyword evidence="2" id="KW-0336">GPI-anchor</keyword>
<evidence type="ECO:0000256" key="6">
    <source>
        <dbReference type="ARBA" id="ARBA00023136"/>
    </source>
</evidence>
<keyword evidence="3" id="KW-0812">Transmembrane</keyword>
<proteinExistence type="predicted"/>
<feature type="chain" id="PRO_5040503389" description="Protein sleepless" evidence="8">
    <location>
        <begin position="23"/>
        <end position="116"/>
    </location>
</feature>
<keyword evidence="7" id="KW-0449">Lipoprotein</keyword>
<dbReference type="PANTHER" id="PTHR33562">
    <property type="entry name" value="ATILLA, ISOFORM B-RELATED-RELATED"/>
    <property type="match status" value="1"/>
</dbReference>